<dbReference type="GO" id="GO:0005829">
    <property type="term" value="C:cytosol"/>
    <property type="evidence" value="ECO:0007669"/>
    <property type="project" value="TreeGrafter"/>
</dbReference>
<feature type="compositionally biased region" description="Basic residues" evidence="4">
    <location>
        <begin position="384"/>
        <end position="398"/>
    </location>
</feature>
<dbReference type="Pfam" id="PF01134">
    <property type="entry name" value="GIDA"/>
    <property type="match status" value="1"/>
</dbReference>
<reference evidence="6" key="1">
    <citation type="submission" date="2019-08" db="EMBL/GenBank/DDBJ databases">
        <title>The improved chromosome-level genome for the pearl oyster Pinctada fucata martensii using PacBio sequencing and Hi-C.</title>
        <authorList>
            <person name="Zheng Z."/>
        </authorList>
    </citation>
    <scope>NUCLEOTIDE SEQUENCE</scope>
    <source>
        <strain evidence="6">ZZ-2019</strain>
        <tissue evidence="6">Adductor muscle</tissue>
    </source>
</reference>
<evidence type="ECO:0000256" key="2">
    <source>
        <dbReference type="ARBA" id="ARBA00022630"/>
    </source>
</evidence>
<evidence type="ECO:0000256" key="1">
    <source>
        <dbReference type="ARBA" id="ARBA00001974"/>
    </source>
</evidence>
<dbReference type="GO" id="GO:0030488">
    <property type="term" value="P:tRNA methylation"/>
    <property type="evidence" value="ECO:0007669"/>
    <property type="project" value="TreeGrafter"/>
</dbReference>
<keyword evidence="3" id="KW-0274">FAD</keyword>
<evidence type="ECO:0000256" key="3">
    <source>
        <dbReference type="ARBA" id="ARBA00022827"/>
    </source>
</evidence>
<proteinExistence type="predicted"/>
<protein>
    <recommendedName>
        <fullName evidence="5">MnmG N-terminal domain-containing protein</fullName>
    </recommendedName>
</protein>
<dbReference type="InterPro" id="IPR036188">
    <property type="entry name" value="FAD/NAD-bd_sf"/>
</dbReference>
<evidence type="ECO:0000313" key="7">
    <source>
        <dbReference type="Proteomes" id="UP001186944"/>
    </source>
</evidence>
<dbReference type="GO" id="GO:0002098">
    <property type="term" value="P:tRNA wobble uridine modification"/>
    <property type="evidence" value="ECO:0007669"/>
    <property type="project" value="TreeGrafter"/>
</dbReference>
<dbReference type="FunFam" id="3.50.50.60:FF:000082">
    <property type="entry name" value="protein MTO1 homolog, mitochondrial isoform X1"/>
    <property type="match status" value="1"/>
</dbReference>
<dbReference type="InterPro" id="IPR002218">
    <property type="entry name" value="MnmG-rel"/>
</dbReference>
<evidence type="ECO:0000313" key="6">
    <source>
        <dbReference type="EMBL" id="KAK3084462.1"/>
    </source>
</evidence>
<dbReference type="Gene3D" id="3.50.50.60">
    <property type="entry name" value="FAD/NAD(P)-binding domain"/>
    <property type="match status" value="1"/>
</dbReference>
<dbReference type="PANTHER" id="PTHR11806">
    <property type="entry name" value="GLUCOSE INHIBITED DIVISION PROTEIN A"/>
    <property type="match status" value="1"/>
</dbReference>
<feature type="region of interest" description="Disordered" evidence="4">
    <location>
        <begin position="444"/>
        <end position="470"/>
    </location>
</feature>
<dbReference type="AlphaFoldDB" id="A0AA88XWL0"/>
<feature type="region of interest" description="Disordered" evidence="4">
    <location>
        <begin position="336"/>
        <end position="402"/>
    </location>
</feature>
<organism evidence="6 7">
    <name type="scientific">Pinctada imbricata</name>
    <name type="common">Atlantic pearl-oyster</name>
    <name type="synonym">Pinctada martensii</name>
    <dbReference type="NCBI Taxonomy" id="66713"/>
    <lineage>
        <taxon>Eukaryota</taxon>
        <taxon>Metazoa</taxon>
        <taxon>Spiralia</taxon>
        <taxon>Lophotrochozoa</taxon>
        <taxon>Mollusca</taxon>
        <taxon>Bivalvia</taxon>
        <taxon>Autobranchia</taxon>
        <taxon>Pteriomorphia</taxon>
        <taxon>Pterioida</taxon>
        <taxon>Pterioidea</taxon>
        <taxon>Pteriidae</taxon>
        <taxon>Pinctada</taxon>
    </lineage>
</organism>
<dbReference type="SUPFAM" id="SSF51905">
    <property type="entry name" value="FAD/NAD(P)-binding domain"/>
    <property type="match status" value="1"/>
</dbReference>
<comment type="caution">
    <text evidence="6">The sequence shown here is derived from an EMBL/GenBank/DDBJ whole genome shotgun (WGS) entry which is preliminary data.</text>
</comment>
<keyword evidence="2" id="KW-0285">Flavoprotein</keyword>
<dbReference type="InterPro" id="IPR040131">
    <property type="entry name" value="MnmG_N"/>
</dbReference>
<dbReference type="EMBL" id="VSWD01000013">
    <property type="protein sequence ID" value="KAK3084462.1"/>
    <property type="molecule type" value="Genomic_DNA"/>
</dbReference>
<comment type="cofactor">
    <cofactor evidence="1">
        <name>FAD</name>
        <dbReference type="ChEBI" id="CHEBI:57692"/>
    </cofactor>
</comment>
<sequence length="470" mass="52853">MNTSLYDEHEDFNFSTTNVPSLSSNIPSSPAYSVFISQLIRYVRASTNYTDFALGARRLSDKLLIQGYVCDRLTSSLRKFYGGYGELVIHYDVPLSRMVDGSMSCNPSFGGIGKGHLMKEIDALDGVCSRICDKSGLQYKVLNRRKGPAVWGHRAQIDRDLYKANIQQEILNTQNLYILTSTVEDLLLRETASPDSDLTIQDCYGVILGDGTRIYGRSIVLTAGTFLRGIINIGLSVREAGRLGDQPAVGLARSLQDAGFIMGRLKTGTPPRLDGRTIDYSKTKPMIGDDPPVPFSFLNEHVWIKAEDQLLCHLTETNAEVEKIVLDTLHVNKHVKEEITGPRRGSPTTPGCSTHSKTPKHPMQKHNADKHGKRRIRDKERQRTTQKHQTQRTTHKPTRPMGNRCRLRTAICHGNSRRCGYPGLRAHNPPTFPITQRSRRTYNCGVKQPPHCQMNTHKQDRKTQGPKQHR</sequence>
<feature type="domain" description="MnmG N-terminal" evidence="5">
    <location>
        <begin position="101"/>
        <end position="343"/>
    </location>
</feature>
<gene>
    <name evidence="6" type="ORF">FSP39_013931</name>
</gene>
<keyword evidence="7" id="KW-1185">Reference proteome</keyword>
<feature type="compositionally biased region" description="Polar residues" evidence="4">
    <location>
        <begin position="346"/>
        <end position="356"/>
    </location>
</feature>
<accession>A0AA88XWL0</accession>
<dbReference type="GO" id="GO:0050660">
    <property type="term" value="F:flavin adenine dinucleotide binding"/>
    <property type="evidence" value="ECO:0007669"/>
    <property type="project" value="InterPro"/>
</dbReference>
<evidence type="ECO:0000256" key="4">
    <source>
        <dbReference type="SAM" id="MobiDB-lite"/>
    </source>
</evidence>
<dbReference type="PANTHER" id="PTHR11806:SF0">
    <property type="entry name" value="PROTEIN MTO1 HOMOLOG, MITOCHONDRIAL"/>
    <property type="match status" value="1"/>
</dbReference>
<evidence type="ECO:0000259" key="5">
    <source>
        <dbReference type="Pfam" id="PF01134"/>
    </source>
</evidence>
<name>A0AA88XWL0_PINIB</name>
<dbReference type="Proteomes" id="UP001186944">
    <property type="component" value="Unassembled WGS sequence"/>
</dbReference>